<accession>A0A5B7HWS1</accession>
<dbReference type="AlphaFoldDB" id="A0A5B7HWS1"/>
<comment type="caution">
    <text evidence="2">The sequence shown here is derived from an EMBL/GenBank/DDBJ whole genome shotgun (WGS) entry which is preliminary data.</text>
</comment>
<protein>
    <submittedName>
        <fullName evidence="2">Uncharacterized protein</fullName>
    </submittedName>
</protein>
<feature type="region of interest" description="Disordered" evidence="1">
    <location>
        <begin position="110"/>
        <end position="206"/>
    </location>
</feature>
<reference evidence="2 3" key="1">
    <citation type="submission" date="2019-05" db="EMBL/GenBank/DDBJ databases">
        <title>Another draft genome of Portunus trituberculatus and its Hox gene families provides insights of decapod evolution.</title>
        <authorList>
            <person name="Jeong J.-H."/>
            <person name="Song I."/>
            <person name="Kim S."/>
            <person name="Choi T."/>
            <person name="Kim D."/>
            <person name="Ryu S."/>
            <person name="Kim W."/>
        </authorList>
    </citation>
    <scope>NUCLEOTIDE SEQUENCE [LARGE SCALE GENOMIC DNA]</scope>
    <source>
        <tissue evidence="2">Muscle</tissue>
    </source>
</reference>
<organism evidence="2 3">
    <name type="scientific">Portunus trituberculatus</name>
    <name type="common">Swimming crab</name>
    <name type="synonym">Neptunus trituberculatus</name>
    <dbReference type="NCBI Taxonomy" id="210409"/>
    <lineage>
        <taxon>Eukaryota</taxon>
        <taxon>Metazoa</taxon>
        <taxon>Ecdysozoa</taxon>
        <taxon>Arthropoda</taxon>
        <taxon>Crustacea</taxon>
        <taxon>Multicrustacea</taxon>
        <taxon>Malacostraca</taxon>
        <taxon>Eumalacostraca</taxon>
        <taxon>Eucarida</taxon>
        <taxon>Decapoda</taxon>
        <taxon>Pleocyemata</taxon>
        <taxon>Brachyura</taxon>
        <taxon>Eubrachyura</taxon>
        <taxon>Portunoidea</taxon>
        <taxon>Portunidae</taxon>
        <taxon>Portuninae</taxon>
        <taxon>Portunus</taxon>
    </lineage>
</organism>
<sequence length="242" mass="26661">MVHVTEWSCYESAPFLKMLFADRPRVLLAASKPPSIPLPGRVWHRRACRPVSFVLPRQNRGGACRASVKQSPAMKPDPCDVRGPKLPRRGSPAGPRSLRLVQVEVLSHRPALGGSMPTPPPAARDTNAPPRTRRRQNNKGEEHSPSASINLPLPLTPEGFEPAEREHSTRGTSPHTSRPHAGKQPSSLATTARRRPQVTEIAKSSKRKVNTIVPGHNTTTTTTTLLWHHHHHDTVLGHHHAI</sequence>
<evidence type="ECO:0000256" key="1">
    <source>
        <dbReference type="SAM" id="MobiDB-lite"/>
    </source>
</evidence>
<name>A0A5B7HWS1_PORTR</name>
<gene>
    <name evidence="2" type="ORF">E2C01_068012</name>
</gene>
<evidence type="ECO:0000313" key="3">
    <source>
        <dbReference type="Proteomes" id="UP000324222"/>
    </source>
</evidence>
<evidence type="ECO:0000313" key="2">
    <source>
        <dbReference type="EMBL" id="MPC73677.1"/>
    </source>
</evidence>
<dbReference type="Proteomes" id="UP000324222">
    <property type="component" value="Unassembled WGS sequence"/>
</dbReference>
<dbReference type="EMBL" id="VSRR010037292">
    <property type="protein sequence ID" value="MPC73677.1"/>
    <property type="molecule type" value="Genomic_DNA"/>
</dbReference>
<keyword evidence="3" id="KW-1185">Reference proteome</keyword>
<proteinExistence type="predicted"/>
<feature type="region of interest" description="Disordered" evidence="1">
    <location>
        <begin position="59"/>
        <end position="98"/>
    </location>
</feature>